<accession>A0A9W4GUS6</accession>
<comment type="caution">
    <text evidence="2">The sequence shown here is derived from an EMBL/GenBank/DDBJ whole genome shotgun (WGS) entry which is preliminary data.</text>
</comment>
<dbReference type="AlphaFoldDB" id="A0A9W4GUS6"/>
<keyword evidence="3" id="KW-1185">Reference proteome</keyword>
<dbReference type="Proteomes" id="UP001152519">
    <property type="component" value="Unassembled WGS sequence"/>
</dbReference>
<proteinExistence type="predicted"/>
<dbReference type="EMBL" id="CAJSLV010000090">
    <property type="protein sequence ID" value="CAG6397585.1"/>
    <property type="molecule type" value="Genomic_DNA"/>
</dbReference>
<evidence type="ECO:0000313" key="3">
    <source>
        <dbReference type="Proteomes" id="UP001152519"/>
    </source>
</evidence>
<reference evidence="2" key="1">
    <citation type="submission" date="2021-05" db="EMBL/GenBank/DDBJ databases">
        <authorList>
            <person name="Arsene-Ploetze F."/>
        </authorList>
    </citation>
    <scope>NUCLEOTIDE SEQUENCE</scope>
    <source>
        <strain evidence="2">DSM 42138</strain>
    </source>
</reference>
<feature type="transmembrane region" description="Helical" evidence="1">
    <location>
        <begin position="42"/>
        <end position="59"/>
    </location>
</feature>
<evidence type="ECO:0000313" key="2">
    <source>
        <dbReference type="EMBL" id="CAG6397585.1"/>
    </source>
</evidence>
<keyword evidence="1" id="KW-0812">Transmembrane</keyword>
<sequence>MSSFRKASSSHPLPGLAGGGGCVVNDQPVAGFGFTRTTRLQMAALAAILLATMAFLGFAAEVMAALLAALLLGVAVDAATSIIRGGGALHRMPGRDAG</sequence>
<dbReference type="RefSeq" id="WP_251497926.1">
    <property type="nucleotide sequence ID" value="NZ_CAJSLV010000090.1"/>
</dbReference>
<protein>
    <submittedName>
        <fullName evidence="2">Uncharacterized protein</fullName>
    </submittedName>
</protein>
<name>A0A9W4GUS6_9ACTN</name>
<gene>
    <name evidence="2" type="ORF">SCOCK_580011</name>
</gene>
<keyword evidence="1" id="KW-1133">Transmembrane helix</keyword>
<keyword evidence="1" id="KW-0472">Membrane</keyword>
<dbReference type="PROSITE" id="PS51257">
    <property type="entry name" value="PROKAR_LIPOPROTEIN"/>
    <property type="match status" value="1"/>
</dbReference>
<evidence type="ECO:0000256" key="1">
    <source>
        <dbReference type="SAM" id="Phobius"/>
    </source>
</evidence>
<organism evidence="2 3">
    <name type="scientific">Actinacidiphila cocklensis</name>
    <dbReference type="NCBI Taxonomy" id="887465"/>
    <lineage>
        <taxon>Bacteria</taxon>
        <taxon>Bacillati</taxon>
        <taxon>Actinomycetota</taxon>
        <taxon>Actinomycetes</taxon>
        <taxon>Kitasatosporales</taxon>
        <taxon>Streptomycetaceae</taxon>
        <taxon>Actinacidiphila</taxon>
    </lineage>
</organism>